<dbReference type="EnsemblProtists" id="HpaT804130">
    <property type="protein sequence ID" value="HpaP804130"/>
    <property type="gene ID" value="HpaG804130"/>
</dbReference>
<evidence type="ECO:0000313" key="1">
    <source>
        <dbReference type="EnsemblProtists" id="HpaP804130"/>
    </source>
</evidence>
<dbReference type="VEuPathDB" id="FungiDB:HpaG804130"/>
<dbReference type="EMBL" id="JH598146">
    <property type="status" value="NOT_ANNOTATED_CDS"/>
    <property type="molecule type" value="Genomic_DNA"/>
</dbReference>
<sequence>MVFPKRHWPRGMLNRTEISEGASSVIADTTCTCCSCRSFAVYIAIFRTRSSAHARPFVGTRPGTTSSG</sequence>
<name>M4BCW4_HYAAE</name>
<protein>
    <submittedName>
        <fullName evidence="1">Uncharacterized protein</fullName>
    </submittedName>
</protein>
<proteinExistence type="predicted"/>
<reference evidence="2" key="1">
    <citation type="journal article" date="2010" name="Science">
        <title>Signatures of adaptation to obligate biotrophy in the Hyaloperonospora arabidopsidis genome.</title>
        <authorList>
            <person name="Baxter L."/>
            <person name="Tripathy S."/>
            <person name="Ishaque N."/>
            <person name="Boot N."/>
            <person name="Cabral A."/>
            <person name="Kemen E."/>
            <person name="Thines M."/>
            <person name="Ah-Fong A."/>
            <person name="Anderson R."/>
            <person name="Badejoko W."/>
            <person name="Bittner-Eddy P."/>
            <person name="Boore J.L."/>
            <person name="Chibucos M.C."/>
            <person name="Coates M."/>
            <person name="Dehal P."/>
            <person name="Delehaunty K."/>
            <person name="Dong S."/>
            <person name="Downton P."/>
            <person name="Dumas B."/>
            <person name="Fabro G."/>
            <person name="Fronick C."/>
            <person name="Fuerstenberg S.I."/>
            <person name="Fulton L."/>
            <person name="Gaulin E."/>
            <person name="Govers F."/>
            <person name="Hughes L."/>
            <person name="Humphray S."/>
            <person name="Jiang R.H."/>
            <person name="Judelson H."/>
            <person name="Kamoun S."/>
            <person name="Kyung K."/>
            <person name="Meijer H."/>
            <person name="Minx P."/>
            <person name="Morris P."/>
            <person name="Nelson J."/>
            <person name="Phuntumart V."/>
            <person name="Qutob D."/>
            <person name="Rehmany A."/>
            <person name="Rougon-Cardoso A."/>
            <person name="Ryden P."/>
            <person name="Torto-Alalibo T."/>
            <person name="Studholme D."/>
            <person name="Wang Y."/>
            <person name="Win J."/>
            <person name="Wood J."/>
            <person name="Clifton S.W."/>
            <person name="Rogers J."/>
            <person name="Van den Ackerveken G."/>
            <person name="Jones J.D."/>
            <person name="McDowell J.M."/>
            <person name="Beynon J."/>
            <person name="Tyler B.M."/>
        </authorList>
    </citation>
    <scope>NUCLEOTIDE SEQUENCE [LARGE SCALE GENOMIC DNA]</scope>
    <source>
        <strain evidence="2">Emoy2</strain>
    </source>
</reference>
<dbReference type="AlphaFoldDB" id="M4BCW4"/>
<dbReference type="InParanoid" id="M4BCW4"/>
<accession>M4BCW4</accession>
<reference evidence="1" key="2">
    <citation type="submission" date="2015-06" db="UniProtKB">
        <authorList>
            <consortium name="EnsemblProtists"/>
        </authorList>
    </citation>
    <scope>IDENTIFICATION</scope>
    <source>
        <strain evidence="1">Emoy2</strain>
    </source>
</reference>
<organism evidence="1 2">
    <name type="scientific">Hyaloperonospora arabidopsidis (strain Emoy2)</name>
    <name type="common">Downy mildew agent</name>
    <name type="synonym">Peronospora arabidopsidis</name>
    <dbReference type="NCBI Taxonomy" id="559515"/>
    <lineage>
        <taxon>Eukaryota</taxon>
        <taxon>Sar</taxon>
        <taxon>Stramenopiles</taxon>
        <taxon>Oomycota</taxon>
        <taxon>Peronosporomycetes</taxon>
        <taxon>Peronosporales</taxon>
        <taxon>Peronosporaceae</taxon>
        <taxon>Hyaloperonospora</taxon>
    </lineage>
</organism>
<dbReference type="HOGENOM" id="CLU_2799418_0_0_1"/>
<evidence type="ECO:0000313" key="2">
    <source>
        <dbReference type="Proteomes" id="UP000011713"/>
    </source>
</evidence>
<dbReference type="Proteomes" id="UP000011713">
    <property type="component" value="Unassembled WGS sequence"/>
</dbReference>
<keyword evidence="2" id="KW-1185">Reference proteome</keyword>